<feature type="transmembrane region" description="Helical" evidence="1">
    <location>
        <begin position="171"/>
        <end position="193"/>
    </location>
</feature>
<dbReference type="EMBL" id="JAAITA010000001">
    <property type="protein sequence ID" value="NSJ84633.1"/>
    <property type="molecule type" value="Genomic_DNA"/>
</dbReference>
<reference evidence="2 3" key="1">
    <citation type="journal article" date="2020" name="Cell Host Microbe">
        <title>Functional and Genomic Variation between Human-Derived Isolates of Lachnospiraceae Reveals Inter- and Intra-Species Diversity.</title>
        <authorList>
            <person name="Sorbara M.T."/>
            <person name="Littmann E.R."/>
            <person name="Fontana E."/>
            <person name="Moody T.U."/>
            <person name="Kohout C.E."/>
            <person name="Gjonbalaj M."/>
            <person name="Eaton V."/>
            <person name="Seok R."/>
            <person name="Leiner I.M."/>
            <person name="Pamer E.G."/>
        </authorList>
    </citation>
    <scope>NUCLEOTIDE SEQUENCE [LARGE SCALE GENOMIC DNA]</scope>
    <source>
        <strain evidence="2 3">MSK.15.26</strain>
    </source>
</reference>
<organism evidence="2 3">
    <name type="scientific">Blautia hansenii</name>
    <name type="common">Ruminococcus hansenii</name>
    <dbReference type="NCBI Taxonomy" id="1322"/>
    <lineage>
        <taxon>Bacteria</taxon>
        <taxon>Bacillati</taxon>
        <taxon>Bacillota</taxon>
        <taxon>Clostridia</taxon>
        <taxon>Lachnospirales</taxon>
        <taxon>Lachnospiraceae</taxon>
        <taxon>Blautia</taxon>
    </lineage>
</organism>
<feature type="transmembrane region" description="Helical" evidence="1">
    <location>
        <begin position="144"/>
        <end position="164"/>
    </location>
</feature>
<gene>
    <name evidence="2" type="ORF">G5A70_00200</name>
</gene>
<evidence type="ECO:0000313" key="2">
    <source>
        <dbReference type="EMBL" id="NSJ84633.1"/>
    </source>
</evidence>
<sequence length="241" mass="26966">MILTLEMKKLKRTGFLPTIFLGSLFACAFPLANTALRPELFVQQELPATEILLNANGQMLSMVNLLLTVLGACILYHTEFSGSGIKKMNTLPVSQDLLFFHKTLLLLLGLAAAVLLESCCLGFCAVHWFPSEEMLPLHLAQHTGYAFFLLVPAALLMMLIALSFENMWVTLGVGVICIFVSTMIPTDTAILGYFPFVLPFWRFFDIQDKETLLLSLCICLAEILVLMFVEILLQKLRRKLS</sequence>
<comment type="caution">
    <text evidence="2">The sequence shown here is derived from an EMBL/GenBank/DDBJ whole genome shotgun (WGS) entry which is preliminary data.</text>
</comment>
<accession>A0ABX2I2G4</accession>
<evidence type="ECO:0000313" key="3">
    <source>
        <dbReference type="Proteomes" id="UP000822142"/>
    </source>
</evidence>
<keyword evidence="1" id="KW-1133">Transmembrane helix</keyword>
<feature type="transmembrane region" description="Helical" evidence="1">
    <location>
        <begin position="104"/>
        <end position="129"/>
    </location>
</feature>
<dbReference type="Proteomes" id="UP000822142">
    <property type="component" value="Unassembled WGS sequence"/>
</dbReference>
<keyword evidence="1" id="KW-0472">Membrane</keyword>
<dbReference type="RefSeq" id="WP_173747115.1">
    <property type="nucleotide sequence ID" value="NZ_JAAITA010000001.1"/>
</dbReference>
<keyword evidence="1" id="KW-0812">Transmembrane</keyword>
<dbReference type="Pfam" id="PF12730">
    <property type="entry name" value="ABC2_membrane_4"/>
    <property type="match status" value="1"/>
</dbReference>
<proteinExistence type="predicted"/>
<name>A0ABX2I2G4_BLAHA</name>
<protein>
    <submittedName>
        <fullName evidence="2">ABC transporter permease subunit</fullName>
    </submittedName>
</protein>
<evidence type="ECO:0000256" key="1">
    <source>
        <dbReference type="SAM" id="Phobius"/>
    </source>
</evidence>
<feature type="transmembrane region" description="Helical" evidence="1">
    <location>
        <begin position="213"/>
        <end position="233"/>
    </location>
</feature>
<keyword evidence="3" id="KW-1185">Reference proteome</keyword>
<feature type="transmembrane region" description="Helical" evidence="1">
    <location>
        <begin position="58"/>
        <end position="78"/>
    </location>
</feature>